<sequence>MFKYILRYLTTGNLTFPANFIDGEVLEKAAAFYQIDRLQAAIESGVGKADVILYLVINRCKDDLWRKDMSLQVSQGSVTWQKIFHKFESELHSNIDYMSNTSLGVHWNYNYDVSDVPFNIAMRKIGSQDFFFTSGDLNLKFKLLKILLKEGFFFFFL</sequence>
<proteinExistence type="predicted"/>
<dbReference type="InterPro" id="IPR011333">
    <property type="entry name" value="SKP1/BTB/POZ_sf"/>
</dbReference>
<evidence type="ECO:0000313" key="1">
    <source>
        <dbReference type="EMBL" id="KAJ8019658.1"/>
    </source>
</evidence>
<comment type="caution">
    <text evidence="1">The sequence shown here is derived from an EMBL/GenBank/DDBJ whole genome shotgun (WGS) entry which is preliminary data.</text>
</comment>
<gene>
    <name evidence="1" type="ORF">HOLleu_41326</name>
</gene>
<organism evidence="1 2">
    <name type="scientific">Holothuria leucospilota</name>
    <name type="common">Black long sea cucumber</name>
    <name type="synonym">Mertensiothuria leucospilota</name>
    <dbReference type="NCBI Taxonomy" id="206669"/>
    <lineage>
        <taxon>Eukaryota</taxon>
        <taxon>Metazoa</taxon>
        <taxon>Echinodermata</taxon>
        <taxon>Eleutherozoa</taxon>
        <taxon>Echinozoa</taxon>
        <taxon>Holothuroidea</taxon>
        <taxon>Aspidochirotacea</taxon>
        <taxon>Aspidochirotida</taxon>
        <taxon>Holothuriidae</taxon>
        <taxon>Holothuria</taxon>
    </lineage>
</organism>
<dbReference type="Proteomes" id="UP001152320">
    <property type="component" value="Chromosome 23"/>
</dbReference>
<dbReference type="EMBL" id="JAIZAY010000023">
    <property type="protein sequence ID" value="KAJ8019658.1"/>
    <property type="molecule type" value="Genomic_DNA"/>
</dbReference>
<evidence type="ECO:0000313" key="2">
    <source>
        <dbReference type="Proteomes" id="UP001152320"/>
    </source>
</evidence>
<keyword evidence="2" id="KW-1185">Reference proteome</keyword>
<protein>
    <submittedName>
        <fullName evidence="1">Uncharacterized protein</fullName>
    </submittedName>
</protein>
<dbReference type="AlphaFoldDB" id="A0A9Q0YBF1"/>
<dbReference type="Gene3D" id="3.30.710.10">
    <property type="entry name" value="Potassium Channel Kv1.1, Chain A"/>
    <property type="match status" value="1"/>
</dbReference>
<dbReference type="SUPFAM" id="SSF54695">
    <property type="entry name" value="POZ domain"/>
    <property type="match status" value="1"/>
</dbReference>
<name>A0A9Q0YBF1_HOLLE</name>
<accession>A0A9Q0YBF1</accession>
<reference evidence="1" key="1">
    <citation type="submission" date="2021-10" db="EMBL/GenBank/DDBJ databases">
        <title>Tropical sea cucumber genome reveals ecological adaptation and Cuvierian tubules defense mechanism.</title>
        <authorList>
            <person name="Chen T."/>
        </authorList>
    </citation>
    <scope>NUCLEOTIDE SEQUENCE</scope>
    <source>
        <strain evidence="1">Nanhai2018</strain>
        <tissue evidence="1">Muscle</tissue>
    </source>
</reference>